<keyword evidence="3" id="KW-1185">Reference proteome</keyword>
<evidence type="ECO:0000313" key="3">
    <source>
        <dbReference type="Proteomes" id="UP000608754"/>
    </source>
</evidence>
<organism evidence="2 3">
    <name type="scientific">Faecalibacter rhinopitheci</name>
    <dbReference type="NCBI Taxonomy" id="2779678"/>
    <lineage>
        <taxon>Bacteria</taxon>
        <taxon>Pseudomonadati</taxon>
        <taxon>Bacteroidota</taxon>
        <taxon>Flavobacteriia</taxon>
        <taxon>Flavobacteriales</taxon>
        <taxon>Weeksellaceae</taxon>
        <taxon>Faecalibacter</taxon>
    </lineage>
</organism>
<gene>
    <name evidence="2" type="ORF">IM532_01130</name>
</gene>
<dbReference type="Gene3D" id="3.90.550.10">
    <property type="entry name" value="Spore Coat Polysaccharide Biosynthesis Protein SpsA, Chain A"/>
    <property type="match status" value="1"/>
</dbReference>
<evidence type="ECO:0000313" key="2">
    <source>
        <dbReference type="EMBL" id="MBF0596078.1"/>
    </source>
</evidence>
<accession>A0A8J7K330</accession>
<reference evidence="2" key="1">
    <citation type="submission" date="2020-10" db="EMBL/GenBank/DDBJ databases">
        <authorList>
            <person name="Lu T."/>
            <person name="Wang Q."/>
            <person name="Han X."/>
        </authorList>
    </citation>
    <scope>NUCLEOTIDE SEQUENCE</scope>
    <source>
        <strain evidence="2">WQ 117</strain>
    </source>
</reference>
<dbReference type="AlphaFoldDB" id="A0A8J7K330"/>
<dbReference type="EMBL" id="JADGIK010000001">
    <property type="protein sequence ID" value="MBF0596078.1"/>
    <property type="molecule type" value="Genomic_DNA"/>
</dbReference>
<protein>
    <submittedName>
        <fullName evidence="2">dTDP-glucose pyrophosphorylase</fullName>
    </submittedName>
</protein>
<dbReference type="Pfam" id="PF00483">
    <property type="entry name" value="NTP_transferase"/>
    <property type="match status" value="1"/>
</dbReference>
<sequence length="330" mass="38058">MDLLRKCQILQKENIKQENQFLDLKTTSNKLSLVILAGGLGSRYNGQKQIDPIGPNNEALMEYSIYDALSVGINHFVFVVNQQFEDDTRKYFKKIIDDKGASVEFILQTTYSSVSRNYYDNIINRQKPWGTGHALLVTKNHITDHFIVINADDYYGKDAFMKAMSLATDNSITPNNYGIVTYQLENTLSENGSVSRGVCKIINDTLKDVNEHTNIFKYQDKIIFEEDNKSGIIPANTPVSMNFWILHSSIFRTLEDKFENFMKINSTELKSEFFLPQVINDLIHEKKVEVVAAQSSDQWFGMTYPQDKETVKEEIRTKIENGFYPKKLWH</sequence>
<dbReference type="SUPFAM" id="SSF53448">
    <property type="entry name" value="Nucleotide-diphospho-sugar transferases"/>
    <property type="match status" value="1"/>
</dbReference>
<dbReference type="InterPro" id="IPR029044">
    <property type="entry name" value="Nucleotide-diphossugar_trans"/>
</dbReference>
<comment type="caution">
    <text evidence="2">The sequence shown here is derived from an EMBL/GenBank/DDBJ whole genome shotgun (WGS) entry which is preliminary data.</text>
</comment>
<evidence type="ECO:0000259" key="1">
    <source>
        <dbReference type="Pfam" id="PF00483"/>
    </source>
</evidence>
<dbReference type="InterPro" id="IPR005835">
    <property type="entry name" value="NTP_transferase_dom"/>
</dbReference>
<proteinExistence type="predicted"/>
<name>A0A8J7K330_9FLAO</name>
<feature type="domain" description="Nucleotidyl transferase" evidence="1">
    <location>
        <begin position="34"/>
        <end position="171"/>
    </location>
</feature>
<dbReference type="Proteomes" id="UP000608754">
    <property type="component" value="Unassembled WGS sequence"/>
</dbReference>